<comment type="caution">
    <text evidence="2">The sequence shown here is derived from an EMBL/GenBank/DDBJ whole genome shotgun (WGS) entry which is preliminary data.</text>
</comment>
<dbReference type="RefSeq" id="WP_330157539.1">
    <property type="nucleotide sequence ID" value="NZ_BAAAJA010000059.1"/>
</dbReference>
<evidence type="ECO:0000313" key="2">
    <source>
        <dbReference type="EMBL" id="MEE2050314.1"/>
    </source>
</evidence>
<feature type="coiled-coil region" evidence="1">
    <location>
        <begin position="25"/>
        <end position="63"/>
    </location>
</feature>
<accession>A0ABU7KLZ6</accession>
<organism evidence="2 3">
    <name type="scientific">Nocardiopsis tropica</name>
    <dbReference type="NCBI Taxonomy" id="109330"/>
    <lineage>
        <taxon>Bacteria</taxon>
        <taxon>Bacillati</taxon>
        <taxon>Actinomycetota</taxon>
        <taxon>Actinomycetes</taxon>
        <taxon>Streptosporangiales</taxon>
        <taxon>Nocardiopsidaceae</taxon>
        <taxon>Nocardiopsis</taxon>
    </lineage>
</organism>
<keyword evidence="1" id="KW-0175">Coiled coil</keyword>
<name>A0ABU7KLZ6_9ACTN</name>
<dbReference type="EMBL" id="JAUUCC010000013">
    <property type="protein sequence ID" value="MEE2050314.1"/>
    <property type="molecule type" value="Genomic_DNA"/>
</dbReference>
<evidence type="ECO:0000313" key="3">
    <source>
        <dbReference type="Proteomes" id="UP001348641"/>
    </source>
</evidence>
<protein>
    <submittedName>
        <fullName evidence="2">Uncharacterized protein</fullName>
    </submittedName>
</protein>
<dbReference type="Proteomes" id="UP001348641">
    <property type="component" value="Unassembled WGS sequence"/>
</dbReference>
<evidence type="ECO:0000256" key="1">
    <source>
        <dbReference type="SAM" id="Coils"/>
    </source>
</evidence>
<proteinExistence type="predicted"/>
<sequence length="222" mass="24118">MAAQPLLFDMTPYLPREGTILGAVDDAQAEQRAEIERAAEELAEEIAAEEEQAERDAEGIRAMLTADLPAGAADRWAAAFGSTTATDPADGVRLALVTTVDSTVRVHAETCPDTPKDATWFVGTVAHRVATCKRDLVASVGVDADQVVWHRCCYSLPEEAPAVDVDALQMSPMVRRMLVDLDGRRWHYQTRKGALSAELVTDIKATKLTPYGERVRSALLAK</sequence>
<gene>
    <name evidence="2" type="ORF">Q8A49_07380</name>
</gene>
<reference evidence="2 3" key="1">
    <citation type="submission" date="2023-07" db="EMBL/GenBank/DDBJ databases">
        <authorList>
            <person name="Girao M."/>
            <person name="Carvalho M.F."/>
        </authorList>
    </citation>
    <scope>NUCLEOTIDE SEQUENCE [LARGE SCALE GENOMIC DNA]</scope>
    <source>
        <strain evidence="2 3">66/93</strain>
    </source>
</reference>